<accession>A0A7J0H6L9</accession>
<keyword evidence="2" id="KW-1185">Reference proteome</keyword>
<reference evidence="1 2" key="1">
    <citation type="submission" date="2019-07" db="EMBL/GenBank/DDBJ databases">
        <title>De Novo Assembly of kiwifruit Actinidia rufa.</title>
        <authorList>
            <person name="Sugita-Konishi S."/>
            <person name="Sato K."/>
            <person name="Mori E."/>
            <person name="Abe Y."/>
            <person name="Kisaki G."/>
            <person name="Hamano K."/>
            <person name="Suezawa K."/>
            <person name="Otani M."/>
            <person name="Fukuda T."/>
            <person name="Manabe T."/>
            <person name="Gomi K."/>
            <person name="Tabuchi M."/>
            <person name="Akimitsu K."/>
            <person name="Kataoka I."/>
        </authorList>
    </citation>
    <scope>NUCLEOTIDE SEQUENCE [LARGE SCALE GENOMIC DNA]</scope>
    <source>
        <strain evidence="2">cv. Fuchu</strain>
    </source>
</reference>
<dbReference type="AlphaFoldDB" id="A0A7J0H6L9"/>
<sequence length="140" mass="15837">MYKDSGGDGESGDGDPNGDCLARFHGLALPWSRGFGDSVWHSNVMELHRIDVWRCPLSPLGRVPFTVPRRCAERPLQLAPYPRLDVQRALQRDHHLLLVHNIIRPPSLQQKWKSCRAGNRWGHNVHLCRVGSELPDGPSH</sequence>
<comment type="caution">
    <text evidence="1">The sequence shown here is derived from an EMBL/GenBank/DDBJ whole genome shotgun (WGS) entry which is preliminary data.</text>
</comment>
<proteinExistence type="predicted"/>
<protein>
    <submittedName>
        <fullName evidence="1">ATPase E1-E2 type family protein</fullName>
    </submittedName>
</protein>
<evidence type="ECO:0000313" key="2">
    <source>
        <dbReference type="Proteomes" id="UP000585474"/>
    </source>
</evidence>
<gene>
    <name evidence="1" type="ORF">Acr_27g0001330</name>
</gene>
<dbReference type="EMBL" id="BJWL01000027">
    <property type="protein sequence ID" value="GFZ18394.1"/>
    <property type="molecule type" value="Genomic_DNA"/>
</dbReference>
<evidence type="ECO:0000313" key="1">
    <source>
        <dbReference type="EMBL" id="GFZ18394.1"/>
    </source>
</evidence>
<name>A0A7J0H6L9_9ERIC</name>
<dbReference type="Proteomes" id="UP000585474">
    <property type="component" value="Unassembled WGS sequence"/>
</dbReference>
<organism evidence="1 2">
    <name type="scientific">Actinidia rufa</name>
    <dbReference type="NCBI Taxonomy" id="165716"/>
    <lineage>
        <taxon>Eukaryota</taxon>
        <taxon>Viridiplantae</taxon>
        <taxon>Streptophyta</taxon>
        <taxon>Embryophyta</taxon>
        <taxon>Tracheophyta</taxon>
        <taxon>Spermatophyta</taxon>
        <taxon>Magnoliopsida</taxon>
        <taxon>eudicotyledons</taxon>
        <taxon>Gunneridae</taxon>
        <taxon>Pentapetalae</taxon>
        <taxon>asterids</taxon>
        <taxon>Ericales</taxon>
        <taxon>Actinidiaceae</taxon>
        <taxon>Actinidia</taxon>
    </lineage>
</organism>